<evidence type="ECO:0008006" key="4">
    <source>
        <dbReference type="Google" id="ProtNLM"/>
    </source>
</evidence>
<feature type="signal peptide" evidence="1">
    <location>
        <begin position="1"/>
        <end position="23"/>
    </location>
</feature>
<dbReference type="PROSITE" id="PS51257">
    <property type="entry name" value="PROKAR_LIPOPROTEIN"/>
    <property type="match status" value="1"/>
</dbReference>
<organism evidence="2 3">
    <name type="scientific">Heyndrickxia oleronia</name>
    <dbReference type="NCBI Taxonomy" id="38875"/>
    <lineage>
        <taxon>Bacteria</taxon>
        <taxon>Bacillati</taxon>
        <taxon>Bacillota</taxon>
        <taxon>Bacilli</taxon>
        <taxon>Bacillales</taxon>
        <taxon>Bacillaceae</taxon>
        <taxon>Heyndrickxia</taxon>
    </lineage>
</organism>
<evidence type="ECO:0000313" key="3">
    <source>
        <dbReference type="Proteomes" id="UP001159179"/>
    </source>
</evidence>
<comment type="caution">
    <text evidence="2">The sequence shown here is derived from an EMBL/GenBank/DDBJ whole genome shotgun (WGS) entry which is preliminary data.</text>
</comment>
<keyword evidence="1" id="KW-0732">Signal</keyword>
<dbReference type="RefSeq" id="WP_280617290.1">
    <property type="nucleotide sequence ID" value="NZ_JAROYP010000009.1"/>
</dbReference>
<evidence type="ECO:0000256" key="1">
    <source>
        <dbReference type="SAM" id="SignalP"/>
    </source>
</evidence>
<feature type="chain" id="PRO_5043913654" description="Lipoprotein" evidence="1">
    <location>
        <begin position="24"/>
        <end position="203"/>
    </location>
</feature>
<proteinExistence type="predicted"/>
<name>A0AAW6T239_9BACI</name>
<accession>A0AAW6T239</accession>
<evidence type="ECO:0000313" key="2">
    <source>
        <dbReference type="EMBL" id="MDH5162321.1"/>
    </source>
</evidence>
<dbReference type="EMBL" id="JAROYP010000009">
    <property type="protein sequence ID" value="MDH5162321.1"/>
    <property type="molecule type" value="Genomic_DNA"/>
</dbReference>
<gene>
    <name evidence="2" type="ORF">P5X88_15405</name>
</gene>
<sequence length="203" mass="22553">MRNIKVYCSLFIFALLLTGCASLEKEKPLSNELITIEPYNVNDKESLLISRTGIKFIEYFQLNGTLDADDDLQFSVEVYKNGELEEELLNTSNEPKAKFKDLLISFGISDSNDKGSSLQLIAGIPSGLATTNFSSHMTSASFNKLLHKKIALKKNTPVYLAAWVGTTKNVLRSVDSENGKLPKGIKEVEAALLYRVLLTDKKK</sequence>
<dbReference type="AlphaFoldDB" id="A0AAW6T239"/>
<dbReference type="Proteomes" id="UP001159179">
    <property type="component" value="Unassembled WGS sequence"/>
</dbReference>
<protein>
    <recommendedName>
        <fullName evidence="4">Lipoprotein</fullName>
    </recommendedName>
</protein>
<reference evidence="2" key="1">
    <citation type="submission" date="2023-03" db="EMBL/GenBank/DDBJ databases">
        <title>Bacterial isolates from washroom surfaces on a university campus.</title>
        <authorList>
            <person name="Holman D.B."/>
            <person name="Gzyl K.E."/>
            <person name="Taheri A.E."/>
        </authorList>
    </citation>
    <scope>NUCLEOTIDE SEQUENCE</scope>
    <source>
        <strain evidence="2">RD03</strain>
    </source>
</reference>